<comment type="caution">
    <text evidence="14">The sequence shown here is derived from an EMBL/GenBank/DDBJ whole genome shotgun (WGS) entry which is preliminary data.</text>
</comment>
<evidence type="ECO:0000256" key="4">
    <source>
        <dbReference type="ARBA" id="ARBA00022553"/>
    </source>
</evidence>
<dbReference type="SMART" id="SM00304">
    <property type="entry name" value="HAMP"/>
    <property type="match status" value="1"/>
</dbReference>
<dbReference type="SMART" id="SM00387">
    <property type="entry name" value="HATPase_c"/>
    <property type="match status" value="1"/>
</dbReference>
<dbReference type="Pfam" id="PF00512">
    <property type="entry name" value="HisKA"/>
    <property type="match status" value="1"/>
</dbReference>
<keyword evidence="7 14" id="KW-0418">Kinase</keyword>
<dbReference type="Proteomes" id="UP001595803">
    <property type="component" value="Unassembled WGS sequence"/>
</dbReference>
<dbReference type="InterPro" id="IPR004358">
    <property type="entry name" value="Sig_transdc_His_kin-like_C"/>
</dbReference>
<evidence type="ECO:0000256" key="2">
    <source>
        <dbReference type="ARBA" id="ARBA00004370"/>
    </source>
</evidence>
<dbReference type="InterPro" id="IPR005467">
    <property type="entry name" value="His_kinase_dom"/>
</dbReference>
<keyword evidence="10 11" id="KW-0472">Membrane</keyword>
<dbReference type="CDD" id="cd00082">
    <property type="entry name" value="HisKA"/>
    <property type="match status" value="1"/>
</dbReference>
<dbReference type="SMART" id="SM00388">
    <property type="entry name" value="HisKA"/>
    <property type="match status" value="1"/>
</dbReference>
<dbReference type="Pfam" id="PF02518">
    <property type="entry name" value="HATPase_c"/>
    <property type="match status" value="1"/>
</dbReference>
<dbReference type="PRINTS" id="PR00344">
    <property type="entry name" value="BCTRLSENSOR"/>
</dbReference>
<evidence type="ECO:0000259" key="12">
    <source>
        <dbReference type="PROSITE" id="PS50109"/>
    </source>
</evidence>
<protein>
    <recommendedName>
        <fullName evidence="3">histidine kinase</fullName>
        <ecNumber evidence="3">2.7.13.3</ecNumber>
    </recommendedName>
</protein>
<comment type="subcellular location">
    <subcellularLocation>
        <location evidence="2">Membrane</location>
    </subcellularLocation>
</comment>
<reference evidence="15" key="1">
    <citation type="journal article" date="2019" name="Int. J. Syst. Evol. Microbiol.">
        <title>The Global Catalogue of Microorganisms (GCM) 10K type strain sequencing project: providing services to taxonomists for standard genome sequencing and annotation.</title>
        <authorList>
            <consortium name="The Broad Institute Genomics Platform"/>
            <consortium name="The Broad Institute Genome Sequencing Center for Infectious Disease"/>
            <person name="Wu L."/>
            <person name="Ma J."/>
        </authorList>
    </citation>
    <scope>NUCLEOTIDE SEQUENCE [LARGE SCALE GENOMIC DNA]</scope>
    <source>
        <strain evidence="15">CCTCC AB 2017081</strain>
    </source>
</reference>
<dbReference type="RefSeq" id="WP_380101986.1">
    <property type="nucleotide sequence ID" value="NZ_JBHRZG010000011.1"/>
</dbReference>
<dbReference type="Gene3D" id="1.10.287.130">
    <property type="match status" value="1"/>
</dbReference>
<dbReference type="PANTHER" id="PTHR45436:SF5">
    <property type="entry name" value="SENSOR HISTIDINE KINASE TRCS"/>
    <property type="match status" value="1"/>
</dbReference>
<keyword evidence="6 11" id="KW-0812">Transmembrane</keyword>
<dbReference type="InterPro" id="IPR003661">
    <property type="entry name" value="HisK_dim/P_dom"/>
</dbReference>
<evidence type="ECO:0000256" key="8">
    <source>
        <dbReference type="ARBA" id="ARBA00022989"/>
    </source>
</evidence>
<evidence type="ECO:0000256" key="1">
    <source>
        <dbReference type="ARBA" id="ARBA00000085"/>
    </source>
</evidence>
<dbReference type="EC" id="2.7.13.3" evidence="3"/>
<dbReference type="SUPFAM" id="SSF47384">
    <property type="entry name" value="Homodimeric domain of signal transducing histidine kinase"/>
    <property type="match status" value="1"/>
</dbReference>
<keyword evidence="5" id="KW-0808">Transferase</keyword>
<evidence type="ECO:0000256" key="11">
    <source>
        <dbReference type="SAM" id="Phobius"/>
    </source>
</evidence>
<dbReference type="CDD" id="cd00075">
    <property type="entry name" value="HATPase"/>
    <property type="match status" value="1"/>
</dbReference>
<keyword evidence="9" id="KW-0902">Two-component regulatory system</keyword>
<dbReference type="SUPFAM" id="SSF55874">
    <property type="entry name" value="ATPase domain of HSP90 chaperone/DNA topoisomerase II/histidine kinase"/>
    <property type="match status" value="1"/>
</dbReference>
<evidence type="ECO:0000313" key="15">
    <source>
        <dbReference type="Proteomes" id="UP001595803"/>
    </source>
</evidence>
<evidence type="ECO:0000256" key="7">
    <source>
        <dbReference type="ARBA" id="ARBA00022777"/>
    </source>
</evidence>
<evidence type="ECO:0000259" key="13">
    <source>
        <dbReference type="PROSITE" id="PS50885"/>
    </source>
</evidence>
<organism evidence="14 15">
    <name type="scientific">Deinococcus rufus</name>
    <dbReference type="NCBI Taxonomy" id="2136097"/>
    <lineage>
        <taxon>Bacteria</taxon>
        <taxon>Thermotogati</taxon>
        <taxon>Deinococcota</taxon>
        <taxon>Deinococci</taxon>
        <taxon>Deinococcales</taxon>
        <taxon>Deinococcaceae</taxon>
        <taxon>Deinococcus</taxon>
    </lineage>
</organism>
<evidence type="ECO:0000256" key="10">
    <source>
        <dbReference type="ARBA" id="ARBA00023136"/>
    </source>
</evidence>
<dbReference type="CDD" id="cd06225">
    <property type="entry name" value="HAMP"/>
    <property type="match status" value="1"/>
</dbReference>
<feature type="domain" description="HAMP" evidence="13">
    <location>
        <begin position="163"/>
        <end position="218"/>
    </location>
</feature>
<dbReference type="InterPro" id="IPR003660">
    <property type="entry name" value="HAMP_dom"/>
</dbReference>
<name>A0ABV7Z8R7_9DEIO</name>
<keyword evidence="4" id="KW-0597">Phosphoprotein</keyword>
<dbReference type="InterPro" id="IPR036890">
    <property type="entry name" value="HATPase_C_sf"/>
</dbReference>
<dbReference type="PROSITE" id="PS50885">
    <property type="entry name" value="HAMP"/>
    <property type="match status" value="1"/>
</dbReference>
<dbReference type="InterPro" id="IPR003594">
    <property type="entry name" value="HATPase_dom"/>
</dbReference>
<evidence type="ECO:0000313" key="14">
    <source>
        <dbReference type="EMBL" id="MFC3833433.1"/>
    </source>
</evidence>
<evidence type="ECO:0000256" key="3">
    <source>
        <dbReference type="ARBA" id="ARBA00012438"/>
    </source>
</evidence>
<evidence type="ECO:0000256" key="9">
    <source>
        <dbReference type="ARBA" id="ARBA00023012"/>
    </source>
</evidence>
<keyword evidence="8 11" id="KW-1133">Transmembrane helix</keyword>
<dbReference type="Pfam" id="PF00672">
    <property type="entry name" value="HAMP"/>
    <property type="match status" value="1"/>
</dbReference>
<proteinExistence type="predicted"/>
<sequence length="426" mass="45716">MTLRARVALVMSLGIAAALLLQGLLGYVSFQRLVVTDLDHDLGGFTQRVLTQSTSVSSLANLRPVYEGYLVHARVLSGTRLVADLTGNTPALPIQPRSGGVRTVGPWRVTQVPLVWQGQSLTLQTALTSPEFTAGLHNYRTTLLFTALLVSALGAAVAYALSGYALRPLRALTLVSAQIAESGRLDEPVPLKEAGQGELHELAHTFNRMLARLAEFRAREARFNRQAAHELRTPLAAMRLTLDAARSGYSEPEEAFEVLDVEMSRAQRLTAALLVLAQEGRLTQTEPVNLAALTKAGVLNTAAHYSGPDEAWVSGDAALIRRALGNLLENAARHAPGAEVWVTLMRTGHVWQLSVIDDGPGVADELRPHLTDEFVRAGARGSPGAGLGLSVVRHVMTAHGGEVRIGPAEPHGLEISLHFPDATTER</sequence>
<dbReference type="EMBL" id="JBHRZG010000011">
    <property type="protein sequence ID" value="MFC3833433.1"/>
    <property type="molecule type" value="Genomic_DNA"/>
</dbReference>
<dbReference type="InterPro" id="IPR050428">
    <property type="entry name" value="TCS_sensor_his_kinase"/>
</dbReference>
<dbReference type="InterPro" id="IPR036097">
    <property type="entry name" value="HisK_dim/P_sf"/>
</dbReference>
<feature type="domain" description="Histidine kinase" evidence="12">
    <location>
        <begin position="226"/>
        <end position="423"/>
    </location>
</feature>
<dbReference type="Gene3D" id="6.10.340.10">
    <property type="match status" value="1"/>
</dbReference>
<comment type="catalytic activity">
    <reaction evidence="1">
        <text>ATP + protein L-histidine = ADP + protein N-phospho-L-histidine.</text>
        <dbReference type="EC" id="2.7.13.3"/>
    </reaction>
</comment>
<keyword evidence="15" id="KW-1185">Reference proteome</keyword>
<evidence type="ECO:0000256" key="5">
    <source>
        <dbReference type="ARBA" id="ARBA00022679"/>
    </source>
</evidence>
<dbReference type="PROSITE" id="PS50109">
    <property type="entry name" value="HIS_KIN"/>
    <property type="match status" value="1"/>
</dbReference>
<accession>A0ABV7Z8R7</accession>
<gene>
    <name evidence="14" type="ORF">ACFOSB_11250</name>
</gene>
<dbReference type="Gene3D" id="3.30.565.10">
    <property type="entry name" value="Histidine kinase-like ATPase, C-terminal domain"/>
    <property type="match status" value="1"/>
</dbReference>
<dbReference type="PANTHER" id="PTHR45436">
    <property type="entry name" value="SENSOR HISTIDINE KINASE YKOH"/>
    <property type="match status" value="1"/>
</dbReference>
<dbReference type="GO" id="GO:0016301">
    <property type="term" value="F:kinase activity"/>
    <property type="evidence" value="ECO:0007669"/>
    <property type="project" value="UniProtKB-KW"/>
</dbReference>
<feature type="transmembrane region" description="Helical" evidence="11">
    <location>
        <begin position="143"/>
        <end position="166"/>
    </location>
</feature>
<evidence type="ECO:0000256" key="6">
    <source>
        <dbReference type="ARBA" id="ARBA00022692"/>
    </source>
</evidence>